<sequence>MYGPLGWGLGAVSALVVFLVARAALRHAAARPPRPVSALADRLVRPRPRAAVRMHRAALAVRRRYAPSALPGRPERAARRDALVEAERAARALRAACAASLVILLLGLVPAAAVLAVWAVWLAWVPWAPSPAEVSATLITFRDAMLSAAALGAATGLVCAGLVALTRDLRRITVRRPGPPVVPAVAALVAVDDGLRTPPFRLARAVGELCRALEAYAERGGHAPHHERWVDLTVHARAVGRALHEAEGAVWKDPDDALPRLVLLLGTVNDRIHDRRWLTLLDDADLPVAPPEPEAPASAGEPGTRPGRWSGVVQQAAVVLPAVAAVGALVFSTITVQQTNDNLRIAEQDTVANRFNTAAGNLAHRSPNVRLAGLFLLERIIQDSPRDQTTILQLLCSYVRDHAPADPSRPAVGRRWEDVAEDVRQAVIIIDTYGDNGVAYDLSGVRLPGLSLLIDLGGFDFSGAQLPGADFMHANLSQAVLTDADLRGADLRGADLSYAFLDGADLRGALLDGAVLTDITYSSKTRWPEGFKIPKTTGLLGS</sequence>
<dbReference type="Pfam" id="PF00805">
    <property type="entry name" value="Pentapeptide"/>
    <property type="match status" value="1"/>
</dbReference>
<evidence type="ECO:0000256" key="2">
    <source>
        <dbReference type="SAM" id="Phobius"/>
    </source>
</evidence>
<name>A0A124GUL7_9ACTN</name>
<evidence type="ECO:0000256" key="1">
    <source>
        <dbReference type="SAM" id="MobiDB-lite"/>
    </source>
</evidence>
<dbReference type="Gene3D" id="2.160.20.80">
    <property type="entry name" value="E3 ubiquitin-protein ligase SopA"/>
    <property type="match status" value="1"/>
</dbReference>
<dbReference type="Proteomes" id="UP000054024">
    <property type="component" value="Unassembled WGS sequence"/>
</dbReference>
<feature type="transmembrane region" description="Helical" evidence="2">
    <location>
        <begin position="144"/>
        <end position="166"/>
    </location>
</feature>
<evidence type="ECO:0000313" key="3">
    <source>
        <dbReference type="EMBL" id="KUM67940.1"/>
    </source>
</evidence>
<dbReference type="SUPFAM" id="SSF141571">
    <property type="entry name" value="Pentapeptide repeat-like"/>
    <property type="match status" value="1"/>
</dbReference>
<comment type="caution">
    <text evidence="3">The sequence shown here is derived from an EMBL/GenBank/DDBJ whole genome shotgun (WGS) entry which is preliminary data.</text>
</comment>
<dbReference type="PANTHER" id="PTHR14136:SF17">
    <property type="entry name" value="BTB_POZ DOMAIN-CONTAINING PROTEIN KCTD9"/>
    <property type="match status" value="1"/>
</dbReference>
<dbReference type="AlphaFoldDB" id="A0A124GUL7"/>
<evidence type="ECO:0000313" key="4">
    <source>
        <dbReference type="Proteomes" id="UP000054024"/>
    </source>
</evidence>
<feature type="transmembrane region" description="Helical" evidence="2">
    <location>
        <begin position="6"/>
        <end position="25"/>
    </location>
</feature>
<dbReference type="STRING" id="146536.AQI70_34380"/>
<accession>A0A124GUL7</accession>
<protein>
    <recommendedName>
        <fullName evidence="5">Pentapeptide repeat-containing protein</fullName>
    </recommendedName>
</protein>
<feature type="region of interest" description="Disordered" evidence="1">
    <location>
        <begin position="288"/>
        <end position="308"/>
    </location>
</feature>
<organism evidence="3 4">
    <name type="scientific">Streptomyces curacoi</name>
    <dbReference type="NCBI Taxonomy" id="146536"/>
    <lineage>
        <taxon>Bacteria</taxon>
        <taxon>Bacillati</taxon>
        <taxon>Actinomycetota</taxon>
        <taxon>Actinomycetes</taxon>
        <taxon>Kitasatosporales</taxon>
        <taxon>Streptomycetaceae</taxon>
        <taxon>Streptomyces</taxon>
    </lineage>
</organism>
<dbReference type="InterPro" id="IPR051082">
    <property type="entry name" value="Pentapeptide-BTB/POZ_domain"/>
</dbReference>
<gene>
    <name evidence="3" type="ORF">AQI70_34380</name>
</gene>
<keyword evidence="2" id="KW-0812">Transmembrane</keyword>
<keyword evidence="4" id="KW-1185">Reference proteome</keyword>
<reference evidence="3 4" key="1">
    <citation type="submission" date="2015-10" db="EMBL/GenBank/DDBJ databases">
        <title>Draft genome sequence of Streptomyces curacoi DSM 40107, type strain for the species Streptomyces curacoi.</title>
        <authorList>
            <person name="Ruckert C."/>
            <person name="Winkler A."/>
            <person name="Kalinowski J."/>
            <person name="Kampfer P."/>
            <person name="Glaeser S."/>
        </authorList>
    </citation>
    <scope>NUCLEOTIDE SEQUENCE [LARGE SCALE GENOMIC DNA]</scope>
    <source>
        <strain evidence="3 4">DSM 40107</strain>
    </source>
</reference>
<dbReference type="InterPro" id="IPR001646">
    <property type="entry name" value="5peptide_repeat"/>
</dbReference>
<keyword evidence="2" id="KW-0472">Membrane</keyword>
<feature type="transmembrane region" description="Helical" evidence="2">
    <location>
        <begin position="98"/>
        <end position="124"/>
    </location>
</feature>
<keyword evidence="2" id="KW-1133">Transmembrane helix</keyword>
<dbReference type="PANTHER" id="PTHR14136">
    <property type="entry name" value="BTB_POZ DOMAIN-CONTAINING PROTEIN KCTD9"/>
    <property type="match status" value="1"/>
</dbReference>
<evidence type="ECO:0008006" key="5">
    <source>
        <dbReference type="Google" id="ProtNLM"/>
    </source>
</evidence>
<dbReference type="EMBL" id="LMWJ01000033">
    <property type="protein sequence ID" value="KUM67940.1"/>
    <property type="molecule type" value="Genomic_DNA"/>
</dbReference>
<proteinExistence type="predicted"/>